<dbReference type="Proteomes" id="UP000290572">
    <property type="component" value="Unassembled WGS sequence"/>
</dbReference>
<comment type="caution">
    <text evidence="1">The sequence shown here is derived from an EMBL/GenBank/DDBJ whole genome shotgun (WGS) entry which is preliminary data.</text>
</comment>
<evidence type="ECO:0000313" key="1">
    <source>
        <dbReference type="EMBL" id="RXN37432.1"/>
    </source>
</evidence>
<dbReference type="EMBL" id="QBIY01005861">
    <property type="protein sequence ID" value="RXN37432.1"/>
    <property type="molecule type" value="Genomic_DNA"/>
</dbReference>
<gene>
    <name evidence="1" type="ORF">ROHU_002067</name>
</gene>
<protein>
    <submittedName>
        <fullName evidence="1">Putative GAG protein</fullName>
    </submittedName>
</protein>
<organism evidence="1 2">
    <name type="scientific">Labeo rohita</name>
    <name type="common">Indian major carp</name>
    <name type="synonym">Cyprinus rohita</name>
    <dbReference type="NCBI Taxonomy" id="84645"/>
    <lineage>
        <taxon>Eukaryota</taxon>
        <taxon>Metazoa</taxon>
        <taxon>Chordata</taxon>
        <taxon>Craniata</taxon>
        <taxon>Vertebrata</taxon>
        <taxon>Euteleostomi</taxon>
        <taxon>Actinopterygii</taxon>
        <taxon>Neopterygii</taxon>
        <taxon>Teleostei</taxon>
        <taxon>Ostariophysi</taxon>
        <taxon>Cypriniformes</taxon>
        <taxon>Cyprinidae</taxon>
        <taxon>Labeoninae</taxon>
        <taxon>Labeonini</taxon>
        <taxon>Labeo</taxon>
    </lineage>
</organism>
<accession>A0A498NYS2</accession>
<name>A0A498NYS2_LABRO</name>
<evidence type="ECO:0000313" key="2">
    <source>
        <dbReference type="Proteomes" id="UP000290572"/>
    </source>
</evidence>
<proteinExistence type="predicted"/>
<reference evidence="1 2" key="1">
    <citation type="submission" date="2018-03" db="EMBL/GenBank/DDBJ databases">
        <title>Draft genome sequence of Rohu Carp (Labeo rohita).</title>
        <authorList>
            <person name="Das P."/>
            <person name="Kushwaha B."/>
            <person name="Joshi C.G."/>
            <person name="Kumar D."/>
            <person name="Nagpure N.S."/>
            <person name="Sahoo L."/>
            <person name="Das S.P."/>
            <person name="Bit A."/>
            <person name="Patnaik S."/>
            <person name="Meher P.K."/>
            <person name="Jayasankar P."/>
            <person name="Koringa P.G."/>
            <person name="Patel N.V."/>
            <person name="Hinsu A.T."/>
            <person name="Kumar R."/>
            <person name="Pandey M."/>
            <person name="Agarwal S."/>
            <person name="Srivastava S."/>
            <person name="Singh M."/>
            <person name="Iquebal M.A."/>
            <person name="Jaiswal S."/>
            <person name="Angadi U.B."/>
            <person name="Kumar N."/>
            <person name="Raza M."/>
            <person name="Shah T.M."/>
            <person name="Rai A."/>
            <person name="Jena J.K."/>
        </authorList>
    </citation>
    <scope>NUCLEOTIDE SEQUENCE [LARGE SCALE GENOMIC DNA]</scope>
    <source>
        <strain evidence="1">DASCIFA01</strain>
        <tissue evidence="1">Testis</tissue>
    </source>
</reference>
<dbReference type="AlphaFoldDB" id="A0A498NYS2"/>
<sequence length="89" mass="9922">MWDIFQSKGDPGVKWDIYDGEPFSHRVPVKGYSSLDGSEMEGLGLSNPPTVEQSVAHHLHPNRRTTLSSASPSLPGKMERFTASMYQKM</sequence>
<keyword evidence="2" id="KW-1185">Reference proteome</keyword>